<dbReference type="EMBL" id="JFBT01000001">
    <property type="protein sequence ID" value="EXG82562.1"/>
    <property type="molecule type" value="Genomic_DNA"/>
</dbReference>
<comment type="caution">
    <text evidence="2">The sequence shown here is derived from an EMBL/GenBank/DDBJ whole genome shotgun (WGS) entry which is preliminary data.</text>
</comment>
<dbReference type="InterPro" id="IPR029063">
    <property type="entry name" value="SAM-dependent_MTases_sf"/>
</dbReference>
<sequence>MDGHQPGDALNRPSHPTASLPEVRARTEISRLLTETPIPPEDLTKNLGLYQSKESVATILAMNDVYRRIRSIPGVIMEFGSLWGRRLALLIALREIYEPYDYTRRIIGFDTFTGLPDLHRNDGSSVEVRPGSMSVPPDYARHLEQVLHVHEMESCHAHIQRFEVRQGDVRRTLPEYLTSNPETIVSLAYFDLDLYEPTIACLEALRPRLVPGSVLAFDQLVHRNFPGETIAVLESLGLRLKSVEKLPYLRSPSIVTV</sequence>
<dbReference type="HOGENOM" id="CLU_087858_0_0_11"/>
<protein>
    <recommendedName>
        <fullName evidence="4">Macrocin-O-methyltransferase (TylF)</fullName>
    </recommendedName>
</protein>
<dbReference type="RefSeq" id="WP_035852428.1">
    <property type="nucleotide sequence ID" value="NZ_KK073874.1"/>
</dbReference>
<dbReference type="Proteomes" id="UP000021053">
    <property type="component" value="Unassembled WGS sequence"/>
</dbReference>
<dbReference type="OrthoDB" id="7056009at2"/>
<feature type="region of interest" description="Disordered" evidence="1">
    <location>
        <begin position="1"/>
        <end position="21"/>
    </location>
</feature>
<proteinExistence type="predicted"/>
<evidence type="ECO:0008006" key="4">
    <source>
        <dbReference type="Google" id="ProtNLM"/>
    </source>
</evidence>
<evidence type="ECO:0000256" key="1">
    <source>
        <dbReference type="SAM" id="MobiDB-lite"/>
    </source>
</evidence>
<dbReference type="Gene3D" id="3.40.50.150">
    <property type="entry name" value="Vaccinia Virus protein VP39"/>
    <property type="match status" value="1"/>
</dbReference>
<name>A0A010ZZB5_9ACTN</name>
<gene>
    <name evidence="2" type="ORF">CryarDRAFT_3754</name>
</gene>
<dbReference type="PANTHER" id="PTHR40036">
    <property type="entry name" value="MACROCIN O-METHYLTRANSFERASE"/>
    <property type="match status" value="1"/>
</dbReference>
<evidence type="ECO:0000313" key="2">
    <source>
        <dbReference type="EMBL" id="EXG82562.1"/>
    </source>
</evidence>
<organism evidence="2 3">
    <name type="scientific">Cryptosporangium arvum DSM 44712</name>
    <dbReference type="NCBI Taxonomy" id="927661"/>
    <lineage>
        <taxon>Bacteria</taxon>
        <taxon>Bacillati</taxon>
        <taxon>Actinomycetota</taxon>
        <taxon>Actinomycetes</taxon>
        <taxon>Cryptosporangiales</taxon>
        <taxon>Cryptosporangiaceae</taxon>
        <taxon>Cryptosporangium</taxon>
    </lineage>
</organism>
<dbReference type="AlphaFoldDB" id="A0A010ZZB5"/>
<accession>A0A010ZZB5</accession>
<evidence type="ECO:0000313" key="3">
    <source>
        <dbReference type="Proteomes" id="UP000021053"/>
    </source>
</evidence>
<keyword evidence="3" id="KW-1185">Reference proteome</keyword>
<reference evidence="2 3" key="1">
    <citation type="submission" date="2013-07" db="EMBL/GenBank/DDBJ databases">
        <authorList>
            <consortium name="DOE Joint Genome Institute"/>
            <person name="Eisen J."/>
            <person name="Huntemann M."/>
            <person name="Han J."/>
            <person name="Chen A."/>
            <person name="Kyrpides N."/>
            <person name="Mavromatis K."/>
            <person name="Markowitz V."/>
            <person name="Palaniappan K."/>
            <person name="Ivanova N."/>
            <person name="Schaumberg A."/>
            <person name="Pati A."/>
            <person name="Liolios K."/>
            <person name="Nordberg H.P."/>
            <person name="Cantor M.N."/>
            <person name="Hua S.X."/>
            <person name="Woyke T."/>
        </authorList>
    </citation>
    <scope>NUCLEOTIDE SEQUENCE [LARGE SCALE GENOMIC DNA]</scope>
    <source>
        <strain evidence="2 3">DSM 44712</strain>
    </source>
</reference>
<dbReference type="InterPro" id="IPR008884">
    <property type="entry name" value="TylF_MeTrfase"/>
</dbReference>
<dbReference type="PANTHER" id="PTHR40036:SF1">
    <property type="entry name" value="MACROCIN O-METHYLTRANSFERASE"/>
    <property type="match status" value="1"/>
</dbReference>
<dbReference type="Pfam" id="PF13578">
    <property type="entry name" value="Methyltransf_24"/>
    <property type="match status" value="1"/>
</dbReference>